<keyword evidence="12" id="KW-1185">Reference proteome</keyword>
<reference evidence="12" key="3">
    <citation type="journal article" date="2012" name="PLoS Pathog.">
        <title>Comparative genomics of the apicomplexan parasites Toxoplasma gondii and Neospora caninum: Coccidia differing in host range and transmission strategy.</title>
        <authorList>
            <person name="Reid A.J."/>
            <person name="Vermont S.J."/>
            <person name="Cotton J.A."/>
            <person name="Harris D."/>
            <person name="Hill-Cawthorne G.A."/>
            <person name="Konen-Waisman S."/>
            <person name="Latham S.M."/>
            <person name="Mourier T."/>
            <person name="Norton R."/>
            <person name="Quail M.A."/>
            <person name="Sanders M."/>
            <person name="Shanmugam D."/>
            <person name="Sohal A."/>
            <person name="Wasmuth J.D."/>
            <person name="Brunk B."/>
            <person name="Grigg M.E."/>
            <person name="Howard J.C."/>
            <person name="Parkinson J."/>
            <person name="Roos D.S."/>
            <person name="Trees A.J."/>
            <person name="Berriman M."/>
            <person name="Pain A."/>
            <person name="Wastling J.M."/>
        </authorList>
    </citation>
    <scope>NUCLEOTIDE SEQUENCE [LARGE SCALE GENOMIC DNA]</scope>
    <source>
        <strain evidence="12">Liverpool</strain>
    </source>
</reference>
<evidence type="ECO:0000256" key="1">
    <source>
        <dbReference type="ARBA" id="ARBA00000707"/>
    </source>
</evidence>
<dbReference type="InterPro" id="IPR018200">
    <property type="entry name" value="USP_CS"/>
</dbReference>
<feature type="region of interest" description="Disordered" evidence="8">
    <location>
        <begin position="655"/>
        <end position="728"/>
    </location>
</feature>
<feature type="compositionally biased region" description="Low complexity" evidence="8">
    <location>
        <begin position="533"/>
        <end position="555"/>
    </location>
</feature>
<name>F0VLP8_NEOCL</name>
<dbReference type="PANTHER" id="PTHR24006">
    <property type="entry name" value="UBIQUITIN CARBOXYL-TERMINAL HYDROLASE"/>
    <property type="match status" value="1"/>
</dbReference>
<dbReference type="PROSITE" id="PS50235">
    <property type="entry name" value="USP_3"/>
    <property type="match status" value="1"/>
</dbReference>
<proteinExistence type="inferred from homology"/>
<reference evidence="10" key="2">
    <citation type="submission" date="2011-03" db="EMBL/GenBank/DDBJ databases">
        <title>Comparative genomics and transcriptomics of Neospora caninum and Toxoplasma gondii.</title>
        <authorList>
            <person name="Reid A.J."/>
            <person name="Sohal A."/>
            <person name="Harris D."/>
            <person name="Quail M."/>
            <person name="Sanders M."/>
            <person name="Berriman M."/>
            <person name="Wastling J.M."/>
            <person name="Pain A."/>
        </authorList>
    </citation>
    <scope>NUCLEOTIDE SEQUENCE</scope>
    <source>
        <strain evidence="10">Liverpool</strain>
    </source>
</reference>
<evidence type="ECO:0000256" key="8">
    <source>
        <dbReference type="SAM" id="MobiDB-lite"/>
    </source>
</evidence>
<comment type="catalytic activity">
    <reaction evidence="1">
        <text>Thiol-dependent hydrolysis of ester, thioester, amide, peptide and isopeptide bonds formed by the C-terminal Gly of ubiquitin (a 76-residue protein attached to proteins as an intracellular targeting signal).</text>
        <dbReference type="EC" id="3.4.19.12"/>
    </reaction>
</comment>
<dbReference type="EMBL" id="FR823391">
    <property type="protein sequence ID" value="CBZ54176.1"/>
    <property type="molecule type" value="Genomic_DNA"/>
</dbReference>
<feature type="region of interest" description="Disordered" evidence="8">
    <location>
        <begin position="155"/>
        <end position="219"/>
    </location>
</feature>
<feature type="region of interest" description="Disordered" evidence="8">
    <location>
        <begin position="1016"/>
        <end position="1058"/>
    </location>
</feature>
<dbReference type="InterPro" id="IPR050164">
    <property type="entry name" value="Peptidase_C19"/>
</dbReference>
<keyword evidence="5" id="KW-0833">Ubl conjugation pathway</keyword>
<reference evidence="10" key="1">
    <citation type="submission" date="2011-02" db="EMBL/GenBank/DDBJ databases">
        <authorList>
            <person name="Aslett M."/>
        </authorList>
    </citation>
    <scope>NUCLEOTIDE SEQUENCE</scope>
    <source>
        <strain evidence="10">Liverpool</strain>
    </source>
</reference>
<dbReference type="Pfam" id="PF00443">
    <property type="entry name" value="UCH"/>
    <property type="match status" value="1"/>
</dbReference>
<feature type="region of interest" description="Disordered" evidence="8">
    <location>
        <begin position="1"/>
        <end position="40"/>
    </location>
</feature>
<feature type="region of interest" description="Disordered" evidence="8">
    <location>
        <begin position="518"/>
        <end position="561"/>
    </location>
</feature>
<evidence type="ECO:0000313" key="10">
    <source>
        <dbReference type="EMBL" id="CBZ54176.1"/>
    </source>
</evidence>
<gene>
    <name evidence="11" type="ORF">BN1204_046080</name>
    <name evidence="10" type="ORF">NCLIV_046080</name>
</gene>
<keyword evidence="4" id="KW-0645">Protease</keyword>
<dbReference type="eggNOG" id="KOG1865">
    <property type="taxonomic scope" value="Eukaryota"/>
</dbReference>
<dbReference type="PROSITE" id="PS00973">
    <property type="entry name" value="USP_2"/>
    <property type="match status" value="1"/>
</dbReference>
<feature type="compositionally biased region" description="Low complexity" evidence="8">
    <location>
        <begin position="23"/>
        <end position="40"/>
    </location>
</feature>
<dbReference type="GO" id="GO:0006508">
    <property type="term" value="P:proteolysis"/>
    <property type="evidence" value="ECO:0007669"/>
    <property type="project" value="UniProtKB-KW"/>
</dbReference>
<organism evidence="10 12">
    <name type="scientific">Neospora caninum (strain Liverpool)</name>
    <dbReference type="NCBI Taxonomy" id="572307"/>
    <lineage>
        <taxon>Eukaryota</taxon>
        <taxon>Sar</taxon>
        <taxon>Alveolata</taxon>
        <taxon>Apicomplexa</taxon>
        <taxon>Conoidasida</taxon>
        <taxon>Coccidia</taxon>
        <taxon>Eucoccidiorida</taxon>
        <taxon>Eimeriorina</taxon>
        <taxon>Sarcocystidae</taxon>
        <taxon>Neospora</taxon>
    </lineage>
</organism>
<accession>F0VLP8</accession>
<dbReference type="InterPro" id="IPR001394">
    <property type="entry name" value="Peptidase_C19_UCH"/>
</dbReference>
<dbReference type="PANTHER" id="PTHR24006:SF758">
    <property type="entry name" value="UBIQUITIN CARBOXYL-TERMINAL HYDROLASE 36"/>
    <property type="match status" value="1"/>
</dbReference>
<protein>
    <recommendedName>
        <fullName evidence="3">ubiquitinyl hydrolase 1</fullName>
        <ecNumber evidence="3">3.4.19.12</ecNumber>
    </recommendedName>
</protein>
<feature type="compositionally biased region" description="Basic residues" evidence="8">
    <location>
        <begin position="1044"/>
        <end position="1058"/>
    </location>
</feature>
<feature type="domain" description="USP" evidence="9">
    <location>
        <begin position="114"/>
        <end position="647"/>
    </location>
</feature>
<feature type="compositionally biased region" description="Acidic residues" evidence="8">
    <location>
        <begin position="798"/>
        <end position="831"/>
    </location>
</feature>
<dbReference type="OrthoDB" id="420187at2759"/>
<dbReference type="GO" id="GO:0016579">
    <property type="term" value="P:protein deubiquitination"/>
    <property type="evidence" value="ECO:0007669"/>
    <property type="project" value="InterPro"/>
</dbReference>
<evidence type="ECO:0000256" key="6">
    <source>
        <dbReference type="ARBA" id="ARBA00022801"/>
    </source>
</evidence>
<feature type="region of interest" description="Disordered" evidence="8">
    <location>
        <begin position="920"/>
        <end position="1004"/>
    </location>
</feature>
<evidence type="ECO:0000256" key="3">
    <source>
        <dbReference type="ARBA" id="ARBA00012759"/>
    </source>
</evidence>
<feature type="compositionally biased region" description="Basic and acidic residues" evidence="8">
    <location>
        <begin position="964"/>
        <end position="973"/>
    </location>
</feature>
<dbReference type="EMBL" id="LN714485">
    <property type="protein sequence ID" value="CEL68877.1"/>
    <property type="molecule type" value="Genomic_DNA"/>
</dbReference>
<dbReference type="OMA" id="QWLFPRE"/>
<evidence type="ECO:0000259" key="9">
    <source>
        <dbReference type="PROSITE" id="PS50235"/>
    </source>
</evidence>
<dbReference type="VEuPathDB" id="ToxoDB:NCLIV_046080"/>
<dbReference type="GO" id="GO:0005829">
    <property type="term" value="C:cytosol"/>
    <property type="evidence" value="ECO:0007669"/>
    <property type="project" value="TreeGrafter"/>
</dbReference>
<evidence type="ECO:0000256" key="4">
    <source>
        <dbReference type="ARBA" id="ARBA00022670"/>
    </source>
</evidence>
<feature type="compositionally biased region" description="Basic and acidic residues" evidence="8">
    <location>
        <begin position="849"/>
        <end position="862"/>
    </location>
</feature>
<dbReference type="InterPro" id="IPR038765">
    <property type="entry name" value="Papain-like_cys_pep_sf"/>
</dbReference>
<feature type="compositionally biased region" description="Basic and acidic residues" evidence="8">
    <location>
        <begin position="782"/>
        <end position="797"/>
    </location>
</feature>
<dbReference type="Proteomes" id="UP000007494">
    <property type="component" value="Chromosome X"/>
</dbReference>
<evidence type="ECO:0000256" key="7">
    <source>
        <dbReference type="ARBA" id="ARBA00022807"/>
    </source>
</evidence>
<feature type="region of interest" description="Disordered" evidence="8">
    <location>
        <begin position="776"/>
        <end position="902"/>
    </location>
</feature>
<reference evidence="11" key="4">
    <citation type="journal article" date="2015" name="PLoS ONE">
        <title>Comprehensive Evaluation of Toxoplasma gondii VEG and Neospora caninum LIV Genomes with Tachyzoite Stage Transcriptome and Proteome Defines Novel Transcript Features.</title>
        <authorList>
            <person name="Ramaprasad A."/>
            <person name="Mourier T."/>
            <person name="Naeem R."/>
            <person name="Malas T.B."/>
            <person name="Moussa E."/>
            <person name="Panigrahi A."/>
            <person name="Vermont S.J."/>
            <person name="Otto T.D."/>
            <person name="Wastling J."/>
            <person name="Pain A."/>
        </authorList>
    </citation>
    <scope>NUCLEOTIDE SEQUENCE</scope>
    <source>
        <strain evidence="11">Liverpool</strain>
    </source>
</reference>
<feature type="compositionally biased region" description="Low complexity" evidence="8">
    <location>
        <begin position="686"/>
        <end position="695"/>
    </location>
</feature>
<dbReference type="SUPFAM" id="SSF54001">
    <property type="entry name" value="Cysteine proteinases"/>
    <property type="match status" value="1"/>
</dbReference>
<evidence type="ECO:0000256" key="2">
    <source>
        <dbReference type="ARBA" id="ARBA00009085"/>
    </source>
</evidence>
<feature type="compositionally biased region" description="Low complexity" evidence="8">
    <location>
        <begin position="713"/>
        <end position="722"/>
    </location>
</feature>
<dbReference type="InterPro" id="IPR028889">
    <property type="entry name" value="USP"/>
</dbReference>
<comment type="similarity">
    <text evidence="2">Belongs to the peptidase C19 family.</text>
</comment>
<feature type="compositionally biased region" description="Acidic residues" evidence="8">
    <location>
        <begin position="696"/>
        <end position="712"/>
    </location>
</feature>
<feature type="compositionally biased region" description="Low complexity" evidence="8">
    <location>
        <begin position="1"/>
        <end position="12"/>
    </location>
</feature>
<dbReference type="RefSeq" id="XP_003884207.1">
    <property type="nucleotide sequence ID" value="XM_003884158.1"/>
</dbReference>
<keyword evidence="7" id="KW-0788">Thiol protease</keyword>
<dbReference type="Gene3D" id="3.90.70.10">
    <property type="entry name" value="Cysteine proteinases"/>
    <property type="match status" value="1"/>
</dbReference>
<feature type="compositionally biased region" description="Basic and acidic residues" evidence="8">
    <location>
        <begin position="195"/>
        <end position="213"/>
    </location>
</feature>
<dbReference type="GO" id="GO:0005634">
    <property type="term" value="C:nucleus"/>
    <property type="evidence" value="ECO:0007669"/>
    <property type="project" value="TreeGrafter"/>
</dbReference>
<sequence length="1058" mass="115008">MASVGVSSAVSADPPEPPSGLRSSYGSASEPLSSSPLPRLAAHAAPGASAASAPEVVALSERSIRYVPAASTLSASPGTSRAAAQPPTLPLAQWLFPRENLPPLFWTKAKAPGAGLVNPSALCFMNAVLQALAYTPGFAEHLLDGRHTSTCPVALTRREARRRKGEGETERDNGAREDRTQSAGGLGCAYTPGRPGEDGRRASDARGGRREKGQPGTVSSDVSFSFCVLCKLEEQVKSLHRRGGGCVENRFSSCVRQFVWKSFRQGRQEDAHEFLRFLLDALIRVHNSGSSPLSSSTKKEAPPEVWMTSLCGQIFGGWLQSSIRCSRCPYTSIRFDPCLDVPVDLGRDKGDASSLFRMKKSKRMKKHEFDRHRAKADGVCTLEKALHRFVQKEYLDGDNCYNCPQCKKKQPATKQLQIHTPPRILVLPIKRFTVSGCSAFSFGFLDSAFLGKNHTALAYPSLLNLTPFMTPPQRDTGVTEKASASLFSLSASVSSASSVSVTSVSSLSTFVSKSGALEAERRDGCPASPQTCSTRASSAFSPSPAGSPPTSTSPTPSSPPSPSLYQLYAVITHSGSSLSSGHYRCFVKMPTPPASLSGVSAVSPGGDGGVSSSAWLMLDDEMVRMVSETLVLHRLQEEAYLLFYARVPSPDDFVRHDSRRARGQSATPSGIPQNTQEEETEERSESPGSPSSSGSDDSDLDSDEVVPSDLSDDSWAGDSSSRSSEDGDMLRELLANAAEERESGRRQLSAFLIRREAQASRFLSRRLRTVLRAATSSLLRAAPEECDKRKQELLEKLADEDEEEEEEEEEDEEEENEEGEEEKDEEEEEEVASGSVGVRQETGQKRKRDAMVSRADREDGEHQAGTNISAELLGDENARGTAKRKETRTRSSDGSGFKSFHIVTPEDMVNRIAAARSYTSQYGIQTPGNWADDSDGGEETSAQQRDAAFEKLQEMQQPRSARRERHDREYDRGKVKKVKRKEPKPTVGASVSHESASADPSLVVHQRAAFDKVLAEKKNRGHRMQRLGAASGAKASRKFGDKGKGRHHGKGNKKWKHG</sequence>
<dbReference type="AlphaFoldDB" id="F0VLP8"/>
<evidence type="ECO:0000313" key="11">
    <source>
        <dbReference type="EMBL" id="CEL68877.1"/>
    </source>
</evidence>
<dbReference type="EC" id="3.4.19.12" evidence="3"/>
<evidence type="ECO:0000313" key="12">
    <source>
        <dbReference type="Proteomes" id="UP000007494"/>
    </source>
</evidence>
<keyword evidence="6 11" id="KW-0378">Hydrolase</keyword>
<dbReference type="GeneID" id="13442107"/>
<feature type="compositionally biased region" description="Basic and acidic residues" evidence="8">
    <location>
        <begin position="165"/>
        <end position="180"/>
    </location>
</feature>
<dbReference type="InParanoid" id="F0VLP8"/>
<feature type="compositionally biased region" description="Polar residues" evidence="8">
    <location>
        <begin position="664"/>
        <end position="675"/>
    </location>
</feature>
<evidence type="ECO:0000256" key="5">
    <source>
        <dbReference type="ARBA" id="ARBA00022786"/>
    </source>
</evidence>
<dbReference type="GO" id="GO:0004843">
    <property type="term" value="F:cysteine-type deubiquitinase activity"/>
    <property type="evidence" value="ECO:0007669"/>
    <property type="project" value="UniProtKB-EC"/>
</dbReference>